<dbReference type="KEGG" id="egd:GS424_007430"/>
<dbReference type="EMBL" id="CP063310">
    <property type="protein sequence ID" value="QOS69658.1"/>
    <property type="molecule type" value="Genomic_DNA"/>
</dbReference>
<gene>
    <name evidence="1" type="ORF">GS424_007430</name>
</gene>
<name>A0A6L7IR71_9ACTN</name>
<dbReference type="AlphaFoldDB" id="A0A6L7IR71"/>
<accession>A0A6L7IR71</accession>
<dbReference type="PANTHER" id="PTHR38095:SF1">
    <property type="entry name" value="ANAEROBIC DIMETHYL SULFOXIDE REDUCTASE CHAIN YNFH"/>
    <property type="match status" value="1"/>
</dbReference>
<organism evidence="1 2">
    <name type="scientific">Eggerthella guodeyinii</name>
    <dbReference type="NCBI Taxonomy" id="2690837"/>
    <lineage>
        <taxon>Bacteria</taxon>
        <taxon>Bacillati</taxon>
        <taxon>Actinomycetota</taxon>
        <taxon>Coriobacteriia</taxon>
        <taxon>Eggerthellales</taxon>
        <taxon>Eggerthellaceae</taxon>
        <taxon>Eggerthella</taxon>
    </lineage>
</organism>
<dbReference type="Proteomes" id="UP000478463">
    <property type="component" value="Chromosome"/>
</dbReference>
<dbReference type="GO" id="GO:0005886">
    <property type="term" value="C:plasma membrane"/>
    <property type="evidence" value="ECO:0007669"/>
    <property type="project" value="TreeGrafter"/>
</dbReference>
<dbReference type="RefSeq" id="WP_160941738.1">
    <property type="nucleotide sequence ID" value="NZ_CP063310.1"/>
</dbReference>
<dbReference type="GO" id="GO:0009390">
    <property type="term" value="C:dimethyl sulfoxide reductase complex"/>
    <property type="evidence" value="ECO:0007669"/>
    <property type="project" value="TreeGrafter"/>
</dbReference>
<sequence>MEIGIQWPLVLFTLIAGAGFGLLATAGLAQLAAEPGKKTKQIALIGAIALLGVGGLMSVFHLAHPERFMGAIANLLSFSGIALELLGLAFGGVAALVFLLVASMENKAAEKVLAACSVLIGVVASFLQGYAYFEVAAQPGWHQIALAFCYLFTSLALGALAYAAIASGKAENEAGLRLVGKAACGLAVLAVVADAVYAAGLGGAGLLEGDAVLFAVLSLAFALATAGAAAWFAFKAPTLPLAVAGVLAGVGGALCVRLLMWAVAAYQLNFIWEATVNRGLYLF</sequence>
<dbReference type="InterPro" id="IPR007059">
    <property type="entry name" value="DmsC"/>
</dbReference>
<evidence type="ECO:0000313" key="2">
    <source>
        <dbReference type="Proteomes" id="UP000478463"/>
    </source>
</evidence>
<dbReference type="Pfam" id="PF04976">
    <property type="entry name" value="DmsC"/>
    <property type="match status" value="1"/>
</dbReference>
<evidence type="ECO:0000313" key="1">
    <source>
        <dbReference type="EMBL" id="QOS69658.1"/>
    </source>
</evidence>
<dbReference type="PANTHER" id="PTHR38095">
    <property type="entry name" value="ANAEROBIC DIMETHYL SULFOXIDE REDUCTASE CHAIN YNFH"/>
    <property type="match status" value="1"/>
</dbReference>
<dbReference type="Gene3D" id="1.20.1630.10">
    <property type="entry name" value="Formate dehydrogenase/DMSO reductase domain"/>
    <property type="match status" value="1"/>
</dbReference>
<dbReference type="GO" id="GO:0019645">
    <property type="term" value="P:anaerobic electron transport chain"/>
    <property type="evidence" value="ECO:0007669"/>
    <property type="project" value="InterPro"/>
</dbReference>
<protein>
    <submittedName>
        <fullName evidence="1">Dimethyl sulfoxide reductase anchor subunit</fullName>
    </submittedName>
</protein>
<dbReference type="GO" id="GO:0009389">
    <property type="term" value="F:dimethyl sulfoxide reductase activity"/>
    <property type="evidence" value="ECO:0007669"/>
    <property type="project" value="TreeGrafter"/>
</dbReference>
<reference evidence="1 2" key="1">
    <citation type="submission" date="2020-10" db="EMBL/GenBank/DDBJ databases">
        <title>Eggerthella sp. nov., isolated from human feces.</title>
        <authorList>
            <person name="Yajun G."/>
        </authorList>
    </citation>
    <scope>NUCLEOTIDE SEQUENCE [LARGE SCALE GENOMIC DNA]</scope>
    <source>
        <strain evidence="1 2">HF-1101</strain>
    </source>
</reference>
<proteinExistence type="predicted"/>